<name>A0A392PK84_9FABA</name>
<comment type="caution">
    <text evidence="1">The sequence shown here is derived from an EMBL/GenBank/DDBJ whole genome shotgun (WGS) entry which is preliminary data.</text>
</comment>
<evidence type="ECO:0000313" key="2">
    <source>
        <dbReference type="Proteomes" id="UP000265520"/>
    </source>
</evidence>
<proteinExistence type="predicted"/>
<sequence length="33" mass="3422">MSSPFNTTVSLSIVGVTTSLIIVSNMDVPAVKI</sequence>
<reference evidence="1 2" key="1">
    <citation type="journal article" date="2018" name="Front. Plant Sci.">
        <title>Red Clover (Trifolium pratense) and Zigzag Clover (T. medium) - A Picture of Genomic Similarities and Differences.</title>
        <authorList>
            <person name="Dluhosova J."/>
            <person name="Istvanek J."/>
            <person name="Nedelnik J."/>
            <person name="Repkova J."/>
        </authorList>
    </citation>
    <scope>NUCLEOTIDE SEQUENCE [LARGE SCALE GENOMIC DNA]</scope>
    <source>
        <strain evidence="2">cv. 10/8</strain>
        <tissue evidence="1">Leaf</tissue>
    </source>
</reference>
<dbReference type="AlphaFoldDB" id="A0A392PK84"/>
<organism evidence="1 2">
    <name type="scientific">Trifolium medium</name>
    <dbReference type="NCBI Taxonomy" id="97028"/>
    <lineage>
        <taxon>Eukaryota</taxon>
        <taxon>Viridiplantae</taxon>
        <taxon>Streptophyta</taxon>
        <taxon>Embryophyta</taxon>
        <taxon>Tracheophyta</taxon>
        <taxon>Spermatophyta</taxon>
        <taxon>Magnoliopsida</taxon>
        <taxon>eudicotyledons</taxon>
        <taxon>Gunneridae</taxon>
        <taxon>Pentapetalae</taxon>
        <taxon>rosids</taxon>
        <taxon>fabids</taxon>
        <taxon>Fabales</taxon>
        <taxon>Fabaceae</taxon>
        <taxon>Papilionoideae</taxon>
        <taxon>50 kb inversion clade</taxon>
        <taxon>NPAAA clade</taxon>
        <taxon>Hologalegina</taxon>
        <taxon>IRL clade</taxon>
        <taxon>Trifolieae</taxon>
        <taxon>Trifolium</taxon>
    </lineage>
</organism>
<protein>
    <submittedName>
        <fullName evidence="1">Uncharacterized protein</fullName>
    </submittedName>
</protein>
<dbReference type="Proteomes" id="UP000265520">
    <property type="component" value="Unassembled WGS sequence"/>
</dbReference>
<keyword evidence="2" id="KW-1185">Reference proteome</keyword>
<accession>A0A392PK84</accession>
<feature type="non-terminal residue" evidence="1">
    <location>
        <position position="33"/>
    </location>
</feature>
<dbReference type="EMBL" id="LXQA010084372">
    <property type="protein sequence ID" value="MCI12491.1"/>
    <property type="molecule type" value="Genomic_DNA"/>
</dbReference>
<evidence type="ECO:0000313" key="1">
    <source>
        <dbReference type="EMBL" id="MCI12491.1"/>
    </source>
</evidence>